<dbReference type="STRING" id="574650.SAMN04487966_101330"/>
<gene>
    <name evidence="4" type="ORF">SAMN04487966_101330</name>
</gene>
<dbReference type="InterPro" id="IPR030678">
    <property type="entry name" value="Peptide/Ni-bd"/>
</dbReference>
<dbReference type="Pfam" id="PF00496">
    <property type="entry name" value="SBP_bac_5"/>
    <property type="match status" value="1"/>
</dbReference>
<dbReference type="Gene3D" id="3.40.190.10">
    <property type="entry name" value="Periplasmic binding protein-like II"/>
    <property type="match status" value="1"/>
</dbReference>
<evidence type="ECO:0000313" key="4">
    <source>
        <dbReference type="EMBL" id="SFV20362.1"/>
    </source>
</evidence>
<name>A0A1I7MEK7_9MICC</name>
<protein>
    <submittedName>
        <fullName evidence="4">Peptide/nickel transport system substrate-binding protein</fullName>
    </submittedName>
</protein>
<dbReference type="GO" id="GO:0015833">
    <property type="term" value="P:peptide transport"/>
    <property type="evidence" value="ECO:0007669"/>
    <property type="project" value="TreeGrafter"/>
</dbReference>
<dbReference type="CDD" id="cd08501">
    <property type="entry name" value="PBP2_Lpqw"/>
    <property type="match status" value="1"/>
</dbReference>
<organism evidence="4 5">
    <name type="scientific">Micrococcus terreus</name>
    <dbReference type="NCBI Taxonomy" id="574650"/>
    <lineage>
        <taxon>Bacteria</taxon>
        <taxon>Bacillati</taxon>
        <taxon>Actinomycetota</taxon>
        <taxon>Actinomycetes</taxon>
        <taxon>Micrococcales</taxon>
        <taxon>Micrococcaceae</taxon>
        <taxon>Micrococcus</taxon>
    </lineage>
</organism>
<dbReference type="GO" id="GO:0043190">
    <property type="term" value="C:ATP-binding cassette (ABC) transporter complex"/>
    <property type="evidence" value="ECO:0007669"/>
    <property type="project" value="InterPro"/>
</dbReference>
<keyword evidence="5" id="KW-1185">Reference proteome</keyword>
<dbReference type="GO" id="GO:0042597">
    <property type="term" value="C:periplasmic space"/>
    <property type="evidence" value="ECO:0007669"/>
    <property type="project" value="UniProtKB-ARBA"/>
</dbReference>
<feature type="region of interest" description="Disordered" evidence="1">
    <location>
        <begin position="31"/>
        <end position="60"/>
    </location>
</feature>
<dbReference type="OrthoDB" id="7888869at2"/>
<keyword evidence="2" id="KW-0732">Signal</keyword>
<dbReference type="AlphaFoldDB" id="A0A1I7MEK7"/>
<dbReference type="Proteomes" id="UP000198881">
    <property type="component" value="Unassembled WGS sequence"/>
</dbReference>
<dbReference type="PIRSF" id="PIRSF002741">
    <property type="entry name" value="MppA"/>
    <property type="match status" value="1"/>
</dbReference>
<feature type="chain" id="PRO_5011556421" evidence="2">
    <location>
        <begin position="27"/>
        <end position="626"/>
    </location>
</feature>
<feature type="domain" description="Solute-binding protein family 5" evidence="3">
    <location>
        <begin position="138"/>
        <end position="522"/>
    </location>
</feature>
<dbReference type="RefSeq" id="WP_091693284.1">
    <property type="nucleotide sequence ID" value="NZ_FPCG01000001.1"/>
</dbReference>
<dbReference type="PROSITE" id="PS51257">
    <property type="entry name" value="PROKAR_LIPOPROTEIN"/>
    <property type="match status" value="1"/>
</dbReference>
<accession>A0A1I7MEK7</accession>
<dbReference type="PANTHER" id="PTHR30290:SF65">
    <property type="entry name" value="MONOACYL PHOSPHATIDYLINOSITOL TETRAMANNOSIDE-BINDING PROTEIN LPQW-RELATED"/>
    <property type="match status" value="1"/>
</dbReference>
<proteinExistence type="predicted"/>
<reference evidence="4 5" key="1">
    <citation type="submission" date="2016-10" db="EMBL/GenBank/DDBJ databases">
        <authorList>
            <person name="de Groot N.N."/>
        </authorList>
    </citation>
    <scope>NUCLEOTIDE SEQUENCE [LARGE SCALE GENOMIC DNA]</scope>
    <source>
        <strain evidence="4 5">CGMCC 1.7054</strain>
    </source>
</reference>
<dbReference type="InterPro" id="IPR039424">
    <property type="entry name" value="SBP_5"/>
</dbReference>
<dbReference type="PANTHER" id="PTHR30290">
    <property type="entry name" value="PERIPLASMIC BINDING COMPONENT OF ABC TRANSPORTER"/>
    <property type="match status" value="1"/>
</dbReference>
<evidence type="ECO:0000313" key="5">
    <source>
        <dbReference type="Proteomes" id="UP000198881"/>
    </source>
</evidence>
<dbReference type="GO" id="GO:1904680">
    <property type="term" value="F:peptide transmembrane transporter activity"/>
    <property type="evidence" value="ECO:0007669"/>
    <property type="project" value="TreeGrafter"/>
</dbReference>
<dbReference type="InterPro" id="IPR000914">
    <property type="entry name" value="SBP_5_dom"/>
</dbReference>
<evidence type="ECO:0000259" key="3">
    <source>
        <dbReference type="Pfam" id="PF00496"/>
    </source>
</evidence>
<feature type="signal peptide" evidence="2">
    <location>
        <begin position="1"/>
        <end position="26"/>
    </location>
</feature>
<dbReference type="Gene3D" id="3.10.105.10">
    <property type="entry name" value="Dipeptide-binding Protein, Domain 3"/>
    <property type="match status" value="1"/>
</dbReference>
<dbReference type="SUPFAM" id="SSF53850">
    <property type="entry name" value="Periplasmic binding protein-like II"/>
    <property type="match status" value="1"/>
</dbReference>
<dbReference type="EMBL" id="FPCG01000001">
    <property type="protein sequence ID" value="SFV20362.1"/>
    <property type="molecule type" value="Genomic_DNA"/>
</dbReference>
<evidence type="ECO:0000256" key="1">
    <source>
        <dbReference type="SAM" id="MobiDB-lite"/>
    </source>
</evidence>
<sequence>MKFTKLSAAAALVAGSALVLSACAPAGPGDNNDNGNGGGGSSQSAGGGAADLPKGDAGNLLTVEPEDETALADLGDIQPKEGSVAYSVGEDEFSSYNGMTPASYSTYNSAVVDRMLLGFTYFGTDGTIHPNEDMGSYEKISDEPLQVKYTIHEDAVWSDGTPVTAADFIVKWGWSNPRITSGSGEDEAPIFQAISHSFGEYVEEAPEGDPAGKEFTITYKESYADWEIMMDAALPAHVMAKQADMSLEELVEAVKAEDAEALAPVAEFFNTGWNASPGEVPSEEIAPSMGPYVFKSWEPGQSITLTANEKWWGTPPATQDLVIRFAEASTHVQALDNGDLNVIEPQATVDTLKQLEALGDKIIIQKGSGLTWEHLDFNFRDSSPFGDSLELRQAFAMCVPRQDIVDNLIKPLDPEAVVMNAREVFPFQENYQEVVDAAYGGEYDEVNIEEAKKLVEASGVSNPTVRIGYNAPNPRRAETVSLIKSSCDQAGFTIEDAGNEAFFTETVVQGDYDVALFAWAGSGQIASGRNIYSSLPVGQQNYGEYSNEELDKEWTTLASSVDPAVHAEQVKKIEKILWDDLFGIPLYAHPGVVAHDADLANVRDTATQSGALWNVEQWVFAEDTAE</sequence>
<evidence type="ECO:0000256" key="2">
    <source>
        <dbReference type="SAM" id="SignalP"/>
    </source>
</evidence>
<feature type="compositionally biased region" description="Gly residues" evidence="1">
    <location>
        <begin position="35"/>
        <end position="49"/>
    </location>
</feature>